<dbReference type="InterPro" id="IPR036961">
    <property type="entry name" value="Kinesin_motor_dom_sf"/>
</dbReference>
<organism evidence="11 12">
    <name type="scientific">Lagenidium giganteum</name>
    <dbReference type="NCBI Taxonomy" id="4803"/>
    <lineage>
        <taxon>Eukaryota</taxon>
        <taxon>Sar</taxon>
        <taxon>Stramenopiles</taxon>
        <taxon>Oomycota</taxon>
        <taxon>Peronosporomycetes</taxon>
        <taxon>Pythiales</taxon>
        <taxon>Pythiaceae</taxon>
    </lineage>
</organism>
<protein>
    <recommendedName>
        <fullName evidence="7">Kinesin-like protein</fullName>
    </recommendedName>
</protein>
<evidence type="ECO:0000256" key="7">
    <source>
        <dbReference type="RuleBase" id="RU000394"/>
    </source>
</evidence>
<dbReference type="InterPro" id="IPR001752">
    <property type="entry name" value="Kinesin_motor_dom"/>
</dbReference>
<dbReference type="PANTHER" id="PTHR47968">
    <property type="entry name" value="CENTROMERE PROTEIN E"/>
    <property type="match status" value="1"/>
</dbReference>
<evidence type="ECO:0000256" key="2">
    <source>
        <dbReference type="ARBA" id="ARBA00022741"/>
    </source>
</evidence>
<evidence type="ECO:0000313" key="11">
    <source>
        <dbReference type="EMBL" id="DAZ95861.1"/>
    </source>
</evidence>
<gene>
    <name evidence="11" type="ORF">N0F65_009063</name>
</gene>
<dbReference type="SMART" id="SM00129">
    <property type="entry name" value="KISc"/>
    <property type="match status" value="1"/>
</dbReference>
<reference evidence="11" key="2">
    <citation type="journal article" date="2023" name="Microbiol Resour">
        <title>Decontamination and Annotation of the Draft Genome Sequence of the Oomycete Lagenidium giganteum ARSEF 373.</title>
        <authorList>
            <person name="Morgan W.R."/>
            <person name="Tartar A."/>
        </authorList>
    </citation>
    <scope>NUCLEOTIDE SEQUENCE</scope>
    <source>
        <strain evidence="11">ARSEF 373</strain>
    </source>
</reference>
<accession>A0AAV2YQ00</accession>
<feature type="coiled-coil region" evidence="8">
    <location>
        <begin position="418"/>
        <end position="445"/>
    </location>
</feature>
<evidence type="ECO:0000256" key="1">
    <source>
        <dbReference type="ARBA" id="ARBA00022701"/>
    </source>
</evidence>
<dbReference type="Gene3D" id="3.40.850.10">
    <property type="entry name" value="Kinesin motor domain"/>
    <property type="match status" value="1"/>
</dbReference>
<dbReference type="InterPro" id="IPR019821">
    <property type="entry name" value="Kinesin_motor_CS"/>
</dbReference>
<feature type="binding site" evidence="6">
    <location>
        <begin position="90"/>
        <end position="97"/>
    </location>
    <ligand>
        <name>ATP</name>
        <dbReference type="ChEBI" id="CHEBI:30616"/>
    </ligand>
</feature>
<feature type="compositionally biased region" description="Basic and acidic residues" evidence="9">
    <location>
        <begin position="581"/>
        <end position="593"/>
    </location>
</feature>
<dbReference type="GO" id="GO:0008017">
    <property type="term" value="F:microtubule binding"/>
    <property type="evidence" value="ECO:0007669"/>
    <property type="project" value="InterPro"/>
</dbReference>
<feature type="domain" description="Kinesin motor" evidence="10">
    <location>
        <begin position="1"/>
        <end position="405"/>
    </location>
</feature>
<keyword evidence="12" id="KW-1185">Reference proteome</keyword>
<feature type="coiled-coil region" evidence="8">
    <location>
        <begin position="624"/>
        <end position="651"/>
    </location>
</feature>
<evidence type="ECO:0000313" key="12">
    <source>
        <dbReference type="Proteomes" id="UP001146120"/>
    </source>
</evidence>
<dbReference type="AlphaFoldDB" id="A0AAV2YQ00"/>
<dbReference type="PROSITE" id="PS50067">
    <property type="entry name" value="KINESIN_MOTOR_2"/>
    <property type="match status" value="1"/>
</dbReference>
<comment type="similarity">
    <text evidence="6 7">Belongs to the TRAFAC class myosin-kinesin ATPase superfamily. Kinesin family.</text>
</comment>
<dbReference type="PRINTS" id="PR00380">
    <property type="entry name" value="KINESINHEAVY"/>
</dbReference>
<evidence type="ECO:0000256" key="8">
    <source>
        <dbReference type="SAM" id="Coils"/>
    </source>
</evidence>
<sequence>MSKFSCVHVREPPEDMFERKRETPKNIVIKDTERMQYGNHAFSFDNLVIYEAERQIYWTDTTQAEFFEASSKHLVDYALKGINSCCFAYGQTGSGKTFSIFGESGEKAGCLPRAIECLFERIERHENKSKVYYLKKTSRPISYQTSSPTEWFLRQLVEVHGTPITGDGCRAVTIFAIHSFSSASVGRPDEEYDYEKGMATLEFETIAVFSANFEIHEDAQGRVFVKDLAMVTVTSREECLSYALSLLDSAGPANHQVDAIIQSGLKLRATYETKMNAVSSRSHTVFTIHVFQQIRETEEIIYGMLNMVDLAGSERLKKSESDGQRLKEALHINSSLSAVGKVVMSLDPESGYNYIPYRDSKLTRLLQNSIGGNCMTLLIATIHPMKEHYEECLSTFQFANRCRSVQNQPRVNHINGSVADKDKRIRKLQEELSLLRRQMEGLRTEYNHRFVATLKELGFDAEEITENGELKFAVRVHAATIKMSKKDRDQLRQKYANAKNNFAVLATESRKEKEDSRKVISDQRRKIITLESALAQKTREFERALASEEAKHKAEIAVILSHNQQIQDHDNGRRLAHHQTHKQEVESSRKQDEQLQQRVAVMESTKNGEVALIRQQFRFVAHTRMKFAQALEKKQQDVDSLKANLQLQQATSSRMLEIQALLLNGTHDFRVRNQPYTIPKNVLADPNKLRHIKALNKHTNRNQWPQIAMDPKRNFDLGAPADTSQSEVKLARPVSAPLRRPKSNNYPSMLRDRIRETASTSSLPDTDVVQHELSISSAREAGPWAARPPQHFTGMVE</sequence>
<dbReference type="GO" id="GO:0005524">
    <property type="term" value="F:ATP binding"/>
    <property type="evidence" value="ECO:0007669"/>
    <property type="project" value="UniProtKB-UniRule"/>
</dbReference>
<feature type="non-terminal residue" evidence="11">
    <location>
        <position position="797"/>
    </location>
</feature>
<comment type="caution">
    <text evidence="11">The sequence shown here is derived from an EMBL/GenBank/DDBJ whole genome shotgun (WGS) entry which is preliminary data.</text>
</comment>
<dbReference type="InterPro" id="IPR027640">
    <property type="entry name" value="Kinesin-like_fam"/>
</dbReference>
<evidence type="ECO:0000256" key="9">
    <source>
        <dbReference type="SAM" id="MobiDB-lite"/>
    </source>
</evidence>
<dbReference type="Pfam" id="PF00225">
    <property type="entry name" value="Kinesin"/>
    <property type="match status" value="1"/>
</dbReference>
<name>A0AAV2YQ00_9STRA</name>
<dbReference type="EMBL" id="DAKRPA010000186">
    <property type="protein sequence ID" value="DAZ95861.1"/>
    <property type="molecule type" value="Genomic_DNA"/>
</dbReference>
<keyword evidence="2 6" id="KW-0547">Nucleotide-binding</keyword>
<dbReference type="InterPro" id="IPR027417">
    <property type="entry name" value="P-loop_NTPase"/>
</dbReference>
<keyword evidence="1 7" id="KW-0493">Microtubule</keyword>
<feature type="region of interest" description="Disordered" evidence="9">
    <location>
        <begin position="571"/>
        <end position="593"/>
    </location>
</feature>
<evidence type="ECO:0000259" key="10">
    <source>
        <dbReference type="PROSITE" id="PS50067"/>
    </source>
</evidence>
<dbReference type="GO" id="GO:0003777">
    <property type="term" value="F:microtubule motor activity"/>
    <property type="evidence" value="ECO:0007669"/>
    <property type="project" value="InterPro"/>
</dbReference>
<keyword evidence="4 8" id="KW-0175">Coiled coil</keyword>
<dbReference type="PROSITE" id="PS00411">
    <property type="entry name" value="KINESIN_MOTOR_1"/>
    <property type="match status" value="1"/>
</dbReference>
<evidence type="ECO:0000256" key="4">
    <source>
        <dbReference type="ARBA" id="ARBA00023054"/>
    </source>
</evidence>
<reference evidence="11" key="1">
    <citation type="submission" date="2022-11" db="EMBL/GenBank/DDBJ databases">
        <authorList>
            <person name="Morgan W.R."/>
            <person name="Tartar A."/>
        </authorList>
    </citation>
    <scope>NUCLEOTIDE SEQUENCE</scope>
    <source>
        <strain evidence="11">ARSEF 373</strain>
    </source>
</reference>
<dbReference type="GO" id="GO:0007018">
    <property type="term" value="P:microtubule-based movement"/>
    <property type="evidence" value="ECO:0007669"/>
    <property type="project" value="InterPro"/>
</dbReference>
<dbReference type="Proteomes" id="UP001146120">
    <property type="component" value="Unassembled WGS sequence"/>
</dbReference>
<proteinExistence type="inferred from homology"/>
<keyword evidence="5 6" id="KW-0505">Motor protein</keyword>
<evidence type="ECO:0000256" key="6">
    <source>
        <dbReference type="PROSITE-ProRule" id="PRU00283"/>
    </source>
</evidence>
<evidence type="ECO:0000256" key="3">
    <source>
        <dbReference type="ARBA" id="ARBA00022840"/>
    </source>
</evidence>
<dbReference type="SUPFAM" id="SSF52540">
    <property type="entry name" value="P-loop containing nucleoside triphosphate hydrolases"/>
    <property type="match status" value="1"/>
</dbReference>
<evidence type="ECO:0000256" key="5">
    <source>
        <dbReference type="ARBA" id="ARBA00023175"/>
    </source>
</evidence>
<feature type="coiled-coil region" evidence="8">
    <location>
        <begin position="481"/>
        <end position="540"/>
    </location>
</feature>
<dbReference type="PANTHER" id="PTHR47968:SF36">
    <property type="entry name" value="KINESIN HEAVY CHAIN ISOFORM X1"/>
    <property type="match status" value="1"/>
</dbReference>
<dbReference type="GO" id="GO:0005874">
    <property type="term" value="C:microtubule"/>
    <property type="evidence" value="ECO:0007669"/>
    <property type="project" value="UniProtKB-KW"/>
</dbReference>
<keyword evidence="3 6" id="KW-0067">ATP-binding</keyword>